<organism evidence="1 2">
    <name type="scientific">Psychrobacter fozii</name>
    <dbReference type="NCBI Taxonomy" id="198480"/>
    <lineage>
        <taxon>Bacteria</taxon>
        <taxon>Pseudomonadati</taxon>
        <taxon>Pseudomonadota</taxon>
        <taxon>Gammaproteobacteria</taxon>
        <taxon>Moraxellales</taxon>
        <taxon>Moraxellaceae</taxon>
        <taxon>Psychrobacter</taxon>
    </lineage>
</organism>
<comment type="caution">
    <text evidence="1">The sequence shown here is derived from an EMBL/GenBank/DDBJ whole genome shotgun (WGS) entry which is preliminary data.</text>
</comment>
<dbReference type="EMBL" id="QJSU01000002">
    <property type="protein sequence ID" value="PYE40312.1"/>
    <property type="molecule type" value="Genomic_DNA"/>
</dbReference>
<reference evidence="1 2" key="1">
    <citation type="submission" date="2018-06" db="EMBL/GenBank/DDBJ databases">
        <title>Genomic Encyclopedia of Type Strains, Phase III (KMG-III): the genomes of soil and plant-associated and newly described type strains.</title>
        <authorList>
            <person name="Whitman W."/>
        </authorList>
    </citation>
    <scope>NUCLEOTIDE SEQUENCE [LARGE SCALE GENOMIC DNA]</scope>
    <source>
        <strain evidence="1 2">CECT 5889</strain>
    </source>
</reference>
<dbReference type="Proteomes" id="UP000247746">
    <property type="component" value="Unassembled WGS sequence"/>
</dbReference>
<evidence type="ECO:0000313" key="1">
    <source>
        <dbReference type="EMBL" id="PYE40312.1"/>
    </source>
</evidence>
<sequence length="411" mass="45891">MIPSKGTCAPYVHFEISITKYKNQAYITYLKDKASIVRIIATFFSIFLLASCTNNYGDTDTNNDATNKTDTQNDNTVTTNIENNTLLEDNSNPLIFNKINSLITYDESQDKVDIKHDNTAISIKLFGGDQSDITLMMDGSVVSKGLDGPFNYTYGLFNYTYGEDLQSALKRISVFANDADGQFLILPTTTEEYLSYNAILFDDSGFLHTYTFEVAEWDCGDIESITVNTKSDANVIKVTDNTGKNCSTNTYLINGEYIKEEPKSLSFTDIYAEEKSLGSLCIAGEIPVVSCEINEPQTRIVSICGSTDSQSAVYRFGKKDKVELYKHFTSREPLKRTLVYSAYTTYFHFKNNGYRYIIGVPEEAYGVRAFIDIVSPNGSTNTKECTTNSFAEKKLVSPAIIDLEESKADLP</sequence>
<proteinExistence type="predicted"/>
<evidence type="ECO:0000313" key="2">
    <source>
        <dbReference type="Proteomes" id="UP000247746"/>
    </source>
</evidence>
<dbReference type="AlphaFoldDB" id="A0A2V4V2L2"/>
<accession>A0A2V4V2L2</accession>
<name>A0A2V4V2L2_9GAMM</name>
<keyword evidence="2" id="KW-1185">Reference proteome</keyword>
<gene>
    <name evidence="1" type="ORF">DFP82_102275</name>
</gene>
<protein>
    <submittedName>
        <fullName evidence="1">Uncharacterized protein</fullName>
    </submittedName>
</protein>